<dbReference type="InterPro" id="IPR029062">
    <property type="entry name" value="Class_I_gatase-like"/>
</dbReference>
<dbReference type="STRING" id="619304.SAMN05421760_101746"/>
<dbReference type="EMBL" id="FTOE01000001">
    <property type="protein sequence ID" value="SIS45478.1"/>
    <property type="molecule type" value="Genomic_DNA"/>
</dbReference>
<dbReference type="OrthoDB" id="6057514at2"/>
<accession>A0A1N7J7Y2</accession>
<evidence type="ECO:0000256" key="2">
    <source>
        <dbReference type="ARBA" id="ARBA00023125"/>
    </source>
</evidence>
<gene>
    <name evidence="5" type="ORF">SAMN05421760_101746</name>
</gene>
<proteinExistence type="predicted"/>
<keyword evidence="6" id="KW-1185">Reference proteome</keyword>
<dbReference type="Proteomes" id="UP000185999">
    <property type="component" value="Unassembled WGS sequence"/>
</dbReference>
<dbReference type="SUPFAM" id="SSF52317">
    <property type="entry name" value="Class I glutamine amidotransferase-like"/>
    <property type="match status" value="1"/>
</dbReference>
<dbReference type="AlphaFoldDB" id="A0A1N7J7Y2"/>
<evidence type="ECO:0000256" key="1">
    <source>
        <dbReference type="ARBA" id="ARBA00023015"/>
    </source>
</evidence>
<dbReference type="PANTHER" id="PTHR43130:SF3">
    <property type="entry name" value="HTH-TYPE TRANSCRIPTIONAL REGULATOR RV1931C"/>
    <property type="match status" value="1"/>
</dbReference>
<dbReference type="PROSITE" id="PS00041">
    <property type="entry name" value="HTH_ARAC_FAMILY_1"/>
    <property type="match status" value="1"/>
</dbReference>
<evidence type="ECO:0000256" key="3">
    <source>
        <dbReference type="ARBA" id="ARBA00023163"/>
    </source>
</evidence>
<dbReference type="Gene3D" id="3.40.50.880">
    <property type="match status" value="1"/>
</dbReference>
<dbReference type="Gene3D" id="1.10.10.60">
    <property type="entry name" value="Homeodomain-like"/>
    <property type="match status" value="1"/>
</dbReference>
<organism evidence="5 6">
    <name type="scientific">Neptunomonas antarctica</name>
    <dbReference type="NCBI Taxonomy" id="619304"/>
    <lineage>
        <taxon>Bacteria</taxon>
        <taxon>Pseudomonadati</taxon>
        <taxon>Pseudomonadota</taxon>
        <taxon>Gammaproteobacteria</taxon>
        <taxon>Oceanospirillales</taxon>
        <taxon>Oceanospirillaceae</taxon>
        <taxon>Neptunomonas</taxon>
    </lineage>
</organism>
<dbReference type="GO" id="GO:0043565">
    <property type="term" value="F:sequence-specific DNA binding"/>
    <property type="evidence" value="ECO:0007669"/>
    <property type="project" value="InterPro"/>
</dbReference>
<dbReference type="InterPro" id="IPR002818">
    <property type="entry name" value="DJ-1/PfpI"/>
</dbReference>
<dbReference type="PANTHER" id="PTHR43130">
    <property type="entry name" value="ARAC-FAMILY TRANSCRIPTIONAL REGULATOR"/>
    <property type="match status" value="1"/>
</dbReference>
<dbReference type="InterPro" id="IPR052158">
    <property type="entry name" value="INH-QAR"/>
</dbReference>
<reference evidence="6" key="1">
    <citation type="submission" date="2017-01" db="EMBL/GenBank/DDBJ databases">
        <authorList>
            <person name="Varghese N."/>
            <person name="Submissions S."/>
        </authorList>
    </citation>
    <scope>NUCLEOTIDE SEQUENCE [LARGE SCALE GENOMIC DNA]</scope>
    <source>
        <strain evidence="6">DSM 22306</strain>
    </source>
</reference>
<evidence type="ECO:0000313" key="5">
    <source>
        <dbReference type="EMBL" id="SIS45478.1"/>
    </source>
</evidence>
<dbReference type="Pfam" id="PF12833">
    <property type="entry name" value="HTH_18"/>
    <property type="match status" value="1"/>
</dbReference>
<dbReference type="InterPro" id="IPR018062">
    <property type="entry name" value="HTH_AraC-typ_CS"/>
</dbReference>
<sequence>MRAKNSVYLPSEELTVKPLIVGFVLLEHFSMMAFTAAVDALVTANLVNTVALFSHITIGIDSQTVNSDLGIEISTNTYLKQVPLEGNNAADVLIICGGFRCALEEKPPLSSVLKAAEKQGLTLGGIWNGAIALAHAGLLDGHSCAAHPDNHAYIKERFSQVRLSPNTLVIEEKLISCAGPVSALQIMLSLIEQTQGSHLARAVREILSCDQVTENNDHTLLLAGDNSAFPVALRNLLALMHTNIDEPLHLEELAALVSLSRRQIERMFQTYLETSPSRYYLELRLSYARRLLQQSNESIINISLACGFISTSHFSHCFKDYFGIPPSATRQKPHG</sequence>
<keyword evidence="1" id="KW-0805">Transcription regulation</keyword>
<keyword evidence="2 5" id="KW-0238">DNA-binding</keyword>
<keyword evidence="3" id="KW-0804">Transcription</keyword>
<dbReference type="CDD" id="cd03136">
    <property type="entry name" value="GATase1_AraC_ArgR_like"/>
    <property type="match status" value="1"/>
</dbReference>
<protein>
    <submittedName>
        <fullName evidence="5">Transcriptional regulator GlxA family, contains an amidase domain and an AraC-type DNA-binding HTH domain</fullName>
    </submittedName>
</protein>
<dbReference type="RefSeq" id="WP_054342907.1">
    <property type="nucleotide sequence ID" value="NZ_FTOE01000001.1"/>
</dbReference>
<dbReference type="GO" id="GO:0003700">
    <property type="term" value="F:DNA-binding transcription factor activity"/>
    <property type="evidence" value="ECO:0007669"/>
    <property type="project" value="InterPro"/>
</dbReference>
<dbReference type="PROSITE" id="PS01124">
    <property type="entry name" value="HTH_ARAC_FAMILY_2"/>
    <property type="match status" value="1"/>
</dbReference>
<dbReference type="InterPro" id="IPR018060">
    <property type="entry name" value="HTH_AraC"/>
</dbReference>
<name>A0A1N7J7Y2_9GAMM</name>
<dbReference type="SMART" id="SM00342">
    <property type="entry name" value="HTH_ARAC"/>
    <property type="match status" value="1"/>
</dbReference>
<dbReference type="InterPro" id="IPR009057">
    <property type="entry name" value="Homeodomain-like_sf"/>
</dbReference>
<feature type="domain" description="HTH araC/xylS-type" evidence="4">
    <location>
        <begin position="234"/>
        <end position="332"/>
    </location>
</feature>
<evidence type="ECO:0000259" key="4">
    <source>
        <dbReference type="PROSITE" id="PS01124"/>
    </source>
</evidence>
<dbReference type="SUPFAM" id="SSF46689">
    <property type="entry name" value="Homeodomain-like"/>
    <property type="match status" value="2"/>
</dbReference>
<evidence type="ECO:0000313" key="6">
    <source>
        <dbReference type="Proteomes" id="UP000185999"/>
    </source>
</evidence>
<dbReference type="Pfam" id="PF01965">
    <property type="entry name" value="DJ-1_PfpI"/>
    <property type="match status" value="1"/>
</dbReference>